<dbReference type="Proteomes" id="UP000716446">
    <property type="component" value="Unassembled WGS sequence"/>
</dbReference>
<feature type="non-terminal residue" evidence="1">
    <location>
        <position position="1"/>
    </location>
</feature>
<evidence type="ECO:0000313" key="1">
    <source>
        <dbReference type="EMBL" id="CAD0081786.1"/>
    </source>
</evidence>
<keyword evidence="2" id="KW-1185">Reference proteome</keyword>
<sequence length="403" mass="42369">ANGKSSQCQDSYEQCLGVGQVSTSDVHCVSEVEALIQAGNSTQNDIQAHNAQCKDFCARGFDVLSGSGDSSKNATALSWYSSCLGAKDLPTLTSNCVSNSESSYLNATSGDNVQDMDLADCKTQCSMLYSTCLASGDSSVESGCLSFYSECTSGSNSTTSDLDCVADVEKCYLDGKSDQECDSSNAQSETPVSPLLALPVTNHVSGVQNCRHPSLIASLAPSLATLAENSLTPSVMPKMMDTCTSGGNSSSIHAACSTHYQQCLGSYEVSPVSTIDCVKDATDCFIGGDSSANCSAKTAVCKSECSRMNDVCLSSGDASAELGCQKRYENCLGASPEAEQAAQNINCIKRYTACSSSGLFSDAECNSQAAQCEWYHAKTHARNFWIAAPVLRKMLRPPLSVKV</sequence>
<dbReference type="EMBL" id="CAIJEN010000001">
    <property type="protein sequence ID" value="CAD0081786.1"/>
    <property type="molecule type" value="Genomic_DNA"/>
</dbReference>
<comment type="caution">
    <text evidence="1">The sequence shown here is derived from an EMBL/GenBank/DDBJ whole genome shotgun (WGS) entry which is preliminary data.</text>
</comment>
<dbReference type="AlphaFoldDB" id="A0A9N8JAY4"/>
<gene>
    <name evidence="1" type="ORF">AWRI4619_LOCUS353</name>
</gene>
<reference evidence="1" key="1">
    <citation type="submission" date="2020-06" db="EMBL/GenBank/DDBJ databases">
        <authorList>
            <person name="Onetto C."/>
        </authorList>
    </citation>
    <scope>NUCLEOTIDE SEQUENCE</scope>
</reference>
<protein>
    <submittedName>
        <fullName evidence="1">Uncharacterized protein</fullName>
    </submittedName>
</protein>
<accession>A0A9N8JAY4</accession>
<evidence type="ECO:0000313" key="2">
    <source>
        <dbReference type="Proteomes" id="UP000716446"/>
    </source>
</evidence>
<proteinExistence type="predicted"/>
<name>A0A9N8JAY4_9PEZI</name>
<organism evidence="1 2">
    <name type="scientific">Aureobasidium vineae</name>
    <dbReference type="NCBI Taxonomy" id="2773715"/>
    <lineage>
        <taxon>Eukaryota</taxon>
        <taxon>Fungi</taxon>
        <taxon>Dikarya</taxon>
        <taxon>Ascomycota</taxon>
        <taxon>Pezizomycotina</taxon>
        <taxon>Dothideomycetes</taxon>
        <taxon>Dothideomycetidae</taxon>
        <taxon>Dothideales</taxon>
        <taxon>Saccotheciaceae</taxon>
        <taxon>Aureobasidium</taxon>
    </lineage>
</organism>